<dbReference type="Proteomes" id="UP000034688">
    <property type="component" value="Unassembled WGS sequence"/>
</dbReference>
<keyword evidence="1" id="KW-0472">Membrane</keyword>
<feature type="transmembrane region" description="Helical" evidence="1">
    <location>
        <begin position="76"/>
        <end position="96"/>
    </location>
</feature>
<evidence type="ECO:0000313" key="3">
    <source>
        <dbReference type="Proteomes" id="UP000034688"/>
    </source>
</evidence>
<organism evidence="2 3">
    <name type="scientific">Candidatus Roizmanbacteria bacterium GW2011_GWA2_34_18</name>
    <dbReference type="NCBI Taxonomy" id="1618477"/>
    <lineage>
        <taxon>Bacteria</taxon>
        <taxon>Candidatus Roizmaniibacteriota</taxon>
    </lineage>
</organism>
<dbReference type="STRING" id="1618477.UR54_C0026G0008"/>
<name>A0A0G0DX08_9BACT</name>
<dbReference type="PANTHER" id="PTHR31272:SF4">
    <property type="entry name" value="CYTOCHROME C-TYPE BIOGENESIS PROTEIN HI_1454-RELATED"/>
    <property type="match status" value="1"/>
</dbReference>
<dbReference type="PANTHER" id="PTHR31272">
    <property type="entry name" value="CYTOCHROME C-TYPE BIOGENESIS PROTEIN HI_1454-RELATED"/>
    <property type="match status" value="1"/>
</dbReference>
<gene>
    <name evidence="2" type="ORF">UR54_C0026G0008</name>
</gene>
<dbReference type="AlphaFoldDB" id="A0A0G0DX08"/>
<feature type="transmembrane region" description="Helical" evidence="1">
    <location>
        <begin position="200"/>
        <end position="222"/>
    </location>
</feature>
<sequence>MNILFETSIIASFLGGMLALFAPCCITFMLPAYFAYTFKQKKAILLMTFVFFLGVATILVPIGLSVSFLSSFFKGYHTQVFYLGGVFMILLALLSFSGKKFNPPFKTAPLLKKHDIFSVFGLGLFSGLASSCCAPVLAGVLTLTALSSGLFQALILSLVYVFGMVFPLFILAFFWESFNFSENRLVRGITFRFKLFNKQLMIHSTNLITGVVFLSLGIYILYLTTTNQITSVTPSQTRLVAVMTLIQRKILNLTSGVPDWIFLLIIILIGLGFFLKGKPRRP</sequence>
<dbReference type="InterPro" id="IPR051790">
    <property type="entry name" value="Cytochrome_c-biogenesis_DsbD"/>
</dbReference>
<feature type="transmembrane region" description="Helical" evidence="1">
    <location>
        <begin position="116"/>
        <end position="138"/>
    </location>
</feature>
<evidence type="ECO:0000313" key="2">
    <source>
        <dbReference type="EMBL" id="KKP59672.1"/>
    </source>
</evidence>
<dbReference type="EMBL" id="LBPP01000026">
    <property type="protein sequence ID" value="KKP59672.1"/>
    <property type="molecule type" value="Genomic_DNA"/>
</dbReference>
<evidence type="ECO:0000256" key="1">
    <source>
        <dbReference type="SAM" id="Phobius"/>
    </source>
</evidence>
<accession>A0A0G0DX08</accession>
<reference evidence="2 3" key="1">
    <citation type="journal article" date="2015" name="Nature">
        <title>rRNA introns, odd ribosomes, and small enigmatic genomes across a large radiation of phyla.</title>
        <authorList>
            <person name="Brown C.T."/>
            <person name="Hug L.A."/>
            <person name="Thomas B.C."/>
            <person name="Sharon I."/>
            <person name="Castelle C.J."/>
            <person name="Singh A."/>
            <person name="Wilkins M.J."/>
            <person name="Williams K.H."/>
            <person name="Banfield J.F."/>
        </authorList>
    </citation>
    <scope>NUCLEOTIDE SEQUENCE [LARGE SCALE GENOMIC DNA]</scope>
</reference>
<proteinExistence type="predicted"/>
<comment type="caution">
    <text evidence="2">The sequence shown here is derived from an EMBL/GenBank/DDBJ whole genome shotgun (WGS) entry which is preliminary data.</text>
</comment>
<feature type="transmembrane region" description="Helical" evidence="1">
    <location>
        <begin position="150"/>
        <end position="175"/>
    </location>
</feature>
<dbReference type="PATRIC" id="fig|1618477.3.peg.426"/>
<keyword evidence="1 2" id="KW-0812">Transmembrane</keyword>
<feature type="transmembrane region" description="Helical" evidence="1">
    <location>
        <begin position="257"/>
        <end position="275"/>
    </location>
</feature>
<protein>
    <submittedName>
        <fullName evidence="2">Cytochrome c biogenesis protein, transmembrane region</fullName>
    </submittedName>
</protein>
<keyword evidence="1" id="KW-1133">Transmembrane helix</keyword>
<feature type="transmembrane region" description="Helical" evidence="1">
    <location>
        <begin position="43"/>
        <end position="64"/>
    </location>
</feature>
<feature type="transmembrane region" description="Helical" evidence="1">
    <location>
        <begin position="12"/>
        <end position="36"/>
    </location>
</feature>